<dbReference type="EMBL" id="KB446564">
    <property type="protein sequence ID" value="EME78090.1"/>
    <property type="molecule type" value="Genomic_DNA"/>
</dbReference>
<keyword evidence="5" id="KW-1185">Reference proteome</keyword>
<keyword evidence="1" id="KW-0808">Transferase</keyword>
<dbReference type="PANTHER" id="PTHR43877">
    <property type="entry name" value="AMINOALKYLPHOSPHONATE N-ACETYLTRANSFERASE-RELATED-RELATED"/>
    <property type="match status" value="1"/>
</dbReference>
<dbReference type="KEGG" id="pfj:MYCFIDRAFT_79315"/>
<name>M2YK01_PSEFD</name>
<accession>M2YK01</accession>
<dbReference type="Proteomes" id="UP000016932">
    <property type="component" value="Unassembled WGS sequence"/>
</dbReference>
<keyword evidence="2" id="KW-0012">Acyltransferase</keyword>
<feature type="domain" description="N-acetyltransferase" evidence="3">
    <location>
        <begin position="4"/>
        <end position="151"/>
    </location>
</feature>
<dbReference type="SUPFAM" id="SSF55729">
    <property type="entry name" value="Acyl-CoA N-acyltransferases (Nat)"/>
    <property type="match status" value="1"/>
</dbReference>
<dbReference type="VEuPathDB" id="FungiDB:MYCFIDRAFT_79315"/>
<dbReference type="InterPro" id="IPR016181">
    <property type="entry name" value="Acyl_CoA_acyltransferase"/>
</dbReference>
<dbReference type="GO" id="GO:0016747">
    <property type="term" value="F:acyltransferase activity, transferring groups other than amino-acyl groups"/>
    <property type="evidence" value="ECO:0007669"/>
    <property type="project" value="InterPro"/>
</dbReference>
<dbReference type="OrthoDB" id="41532at2759"/>
<evidence type="ECO:0000259" key="3">
    <source>
        <dbReference type="PROSITE" id="PS51186"/>
    </source>
</evidence>
<dbReference type="HOGENOM" id="CLU_013985_11_8_1"/>
<evidence type="ECO:0000256" key="2">
    <source>
        <dbReference type="ARBA" id="ARBA00023315"/>
    </source>
</evidence>
<dbReference type="GeneID" id="19341575"/>
<dbReference type="PROSITE" id="PS51186">
    <property type="entry name" value="GNAT"/>
    <property type="match status" value="1"/>
</dbReference>
<sequence length="163" mass="17978">MDGVEVRVTSWHDPEGQALRARQLEETLASWPDEPIPASSMEEFPIVVILSKSGSSIACGGLQPLGGGAAEIKRVYVVPQYRGREQGVADLLLLQLECKALEHGLTTLKLETGVMMKRARAWYERNGFTEIPLFGPYVGATSSVCYEKRLAFASDHTAERNDR</sequence>
<dbReference type="eggNOG" id="ENOG502SSMM">
    <property type="taxonomic scope" value="Eukaryota"/>
</dbReference>
<protein>
    <recommendedName>
        <fullName evidence="3">N-acetyltransferase domain-containing protein</fullName>
    </recommendedName>
</protein>
<dbReference type="CDD" id="cd04301">
    <property type="entry name" value="NAT_SF"/>
    <property type="match status" value="1"/>
</dbReference>
<dbReference type="InterPro" id="IPR000182">
    <property type="entry name" value="GNAT_dom"/>
</dbReference>
<dbReference type="RefSeq" id="XP_007931787.1">
    <property type="nucleotide sequence ID" value="XM_007933596.1"/>
</dbReference>
<organism evidence="4 5">
    <name type="scientific">Pseudocercospora fijiensis (strain CIRAD86)</name>
    <name type="common">Black leaf streak disease fungus</name>
    <name type="synonym">Mycosphaerella fijiensis</name>
    <dbReference type="NCBI Taxonomy" id="383855"/>
    <lineage>
        <taxon>Eukaryota</taxon>
        <taxon>Fungi</taxon>
        <taxon>Dikarya</taxon>
        <taxon>Ascomycota</taxon>
        <taxon>Pezizomycotina</taxon>
        <taxon>Dothideomycetes</taxon>
        <taxon>Dothideomycetidae</taxon>
        <taxon>Mycosphaerellales</taxon>
        <taxon>Mycosphaerellaceae</taxon>
        <taxon>Pseudocercospora</taxon>
    </lineage>
</organism>
<dbReference type="Gene3D" id="3.40.630.30">
    <property type="match status" value="1"/>
</dbReference>
<dbReference type="InterPro" id="IPR050832">
    <property type="entry name" value="Bact_Acetyltransf"/>
</dbReference>
<gene>
    <name evidence="4" type="ORF">MYCFIDRAFT_79315</name>
</gene>
<dbReference type="PANTHER" id="PTHR43877:SF2">
    <property type="entry name" value="AMINOALKYLPHOSPHONATE N-ACETYLTRANSFERASE-RELATED"/>
    <property type="match status" value="1"/>
</dbReference>
<dbReference type="STRING" id="383855.M2YK01"/>
<dbReference type="AlphaFoldDB" id="M2YK01"/>
<evidence type="ECO:0000313" key="5">
    <source>
        <dbReference type="Proteomes" id="UP000016932"/>
    </source>
</evidence>
<dbReference type="Pfam" id="PF00583">
    <property type="entry name" value="Acetyltransf_1"/>
    <property type="match status" value="1"/>
</dbReference>
<evidence type="ECO:0000313" key="4">
    <source>
        <dbReference type="EMBL" id="EME78090.1"/>
    </source>
</evidence>
<reference evidence="4 5" key="1">
    <citation type="journal article" date="2012" name="PLoS Pathog.">
        <title>Diverse lifestyles and strategies of plant pathogenesis encoded in the genomes of eighteen Dothideomycetes fungi.</title>
        <authorList>
            <person name="Ohm R.A."/>
            <person name="Feau N."/>
            <person name="Henrissat B."/>
            <person name="Schoch C.L."/>
            <person name="Horwitz B.A."/>
            <person name="Barry K.W."/>
            <person name="Condon B.J."/>
            <person name="Copeland A.C."/>
            <person name="Dhillon B."/>
            <person name="Glaser F."/>
            <person name="Hesse C.N."/>
            <person name="Kosti I."/>
            <person name="LaButti K."/>
            <person name="Lindquist E.A."/>
            <person name="Lucas S."/>
            <person name="Salamov A.A."/>
            <person name="Bradshaw R.E."/>
            <person name="Ciuffetti L."/>
            <person name="Hamelin R.C."/>
            <person name="Kema G.H.J."/>
            <person name="Lawrence C."/>
            <person name="Scott J.A."/>
            <person name="Spatafora J.W."/>
            <person name="Turgeon B.G."/>
            <person name="de Wit P.J.G.M."/>
            <person name="Zhong S."/>
            <person name="Goodwin S.B."/>
            <person name="Grigoriev I.V."/>
        </authorList>
    </citation>
    <scope>NUCLEOTIDE SEQUENCE [LARGE SCALE GENOMIC DNA]</scope>
    <source>
        <strain evidence="4 5">CIRAD86</strain>
    </source>
</reference>
<proteinExistence type="predicted"/>
<evidence type="ECO:0000256" key="1">
    <source>
        <dbReference type="ARBA" id="ARBA00022679"/>
    </source>
</evidence>